<feature type="transmembrane region" description="Helical" evidence="5">
    <location>
        <begin position="201"/>
        <end position="217"/>
    </location>
</feature>
<feature type="transmembrane region" description="Helical" evidence="5">
    <location>
        <begin position="229"/>
        <end position="248"/>
    </location>
</feature>
<evidence type="ECO:0000313" key="8">
    <source>
        <dbReference type="Proteomes" id="UP000287296"/>
    </source>
</evidence>
<keyword evidence="3 5" id="KW-1133">Transmembrane helix</keyword>
<dbReference type="GO" id="GO:0016020">
    <property type="term" value="C:membrane"/>
    <property type="evidence" value="ECO:0007669"/>
    <property type="project" value="UniProtKB-SubCell"/>
</dbReference>
<evidence type="ECO:0000256" key="5">
    <source>
        <dbReference type="SAM" id="Phobius"/>
    </source>
</evidence>
<comment type="subcellular location">
    <subcellularLocation>
        <location evidence="1">Membrane</location>
        <topology evidence="1">Multi-pass membrane protein</topology>
    </subcellularLocation>
</comment>
<accession>A0A429X2U0</accession>
<dbReference type="AlphaFoldDB" id="A0A429X2U0"/>
<feature type="transmembrane region" description="Helical" evidence="5">
    <location>
        <begin position="88"/>
        <end position="106"/>
    </location>
</feature>
<evidence type="ECO:0000259" key="6">
    <source>
        <dbReference type="Pfam" id="PF04932"/>
    </source>
</evidence>
<name>A0A429X2U0_SIMTE</name>
<organism evidence="7 8">
    <name type="scientific">Siminovitchia terrae</name>
    <name type="common">Bacillus terrae</name>
    <dbReference type="NCBI Taxonomy" id="1914933"/>
    <lineage>
        <taxon>Bacteria</taxon>
        <taxon>Bacillati</taxon>
        <taxon>Bacillota</taxon>
        <taxon>Bacilli</taxon>
        <taxon>Bacillales</taxon>
        <taxon>Bacillaceae</taxon>
        <taxon>Siminovitchia</taxon>
    </lineage>
</organism>
<dbReference type="RefSeq" id="WP_120118335.1">
    <property type="nucleotide sequence ID" value="NZ_QYTW02000030.1"/>
</dbReference>
<evidence type="ECO:0000256" key="3">
    <source>
        <dbReference type="ARBA" id="ARBA00022989"/>
    </source>
</evidence>
<dbReference type="InterPro" id="IPR051533">
    <property type="entry name" value="WaaL-like"/>
</dbReference>
<dbReference type="EMBL" id="QYTW02000030">
    <property type="protein sequence ID" value="RST57688.1"/>
    <property type="molecule type" value="Genomic_DNA"/>
</dbReference>
<feature type="transmembrane region" description="Helical" evidence="5">
    <location>
        <begin position="357"/>
        <end position="374"/>
    </location>
</feature>
<dbReference type="PANTHER" id="PTHR37422">
    <property type="entry name" value="TEICHURONIC ACID BIOSYNTHESIS PROTEIN TUAE"/>
    <property type="match status" value="1"/>
</dbReference>
<keyword evidence="4 5" id="KW-0472">Membrane</keyword>
<dbReference type="Pfam" id="PF04932">
    <property type="entry name" value="Wzy_C"/>
    <property type="match status" value="1"/>
</dbReference>
<dbReference type="PANTHER" id="PTHR37422:SF17">
    <property type="entry name" value="O-ANTIGEN LIGASE"/>
    <property type="match status" value="1"/>
</dbReference>
<feature type="transmembrane region" description="Helical" evidence="5">
    <location>
        <begin position="118"/>
        <end position="135"/>
    </location>
</feature>
<dbReference type="OrthoDB" id="104748at2"/>
<gene>
    <name evidence="7" type="ORF">D5F11_021755</name>
</gene>
<comment type="caution">
    <text evidence="7">The sequence shown here is derived from an EMBL/GenBank/DDBJ whole genome shotgun (WGS) entry which is preliminary data.</text>
</comment>
<protein>
    <submittedName>
        <fullName evidence="7">O-antigen ligase family protein</fullName>
    </submittedName>
</protein>
<reference evidence="7 8" key="1">
    <citation type="submission" date="2018-12" db="EMBL/GenBank/DDBJ databases">
        <authorList>
            <person name="Sun L."/>
            <person name="Chen Z."/>
        </authorList>
    </citation>
    <scope>NUCLEOTIDE SEQUENCE [LARGE SCALE GENOMIC DNA]</scope>
    <source>
        <strain evidence="7 8">LMG 29736</strain>
    </source>
</reference>
<sequence>MTRLIKFLLSKEFFFVLFLTSGYFKSSESKIDITFVCLLVTVVLALKDMPNKMEKVTFRLIVVLAFIYALILIGFLYSPSASYAIDKLIKFTVLTIPAFLIGIMILQSEESVKRFLKSIIAVGVTMSVFAIYLFMSNNAGIGFIGLGDGNYLGLGRVTGLTFLILMIWITFSRMPRIKALLTIAVALLVFAALSISGARMPLLAALAVGALIVLRSVRIKNGVVLVSSGFKYLFSLLIVGVAFVSWLFSKGYLDTIIYRVSVLFTEKQGGVSAEGRLDRYNEAYEMFVSSPIFGKGLGSFTIFYNNGVDINDYPHNIFLEFLSELGLVGLIGFLVLIFLCLTPILKSGFKGMKLEQSALLACFLFLLLNANTTGDINDNRMMFAFLAIIFKVGTIKRKEFETVRSVKVPTEQSGGRIKGRQLA</sequence>
<evidence type="ECO:0000256" key="4">
    <source>
        <dbReference type="ARBA" id="ARBA00023136"/>
    </source>
</evidence>
<evidence type="ECO:0000256" key="1">
    <source>
        <dbReference type="ARBA" id="ARBA00004141"/>
    </source>
</evidence>
<keyword evidence="7" id="KW-0436">Ligase</keyword>
<feature type="transmembrane region" description="Helical" evidence="5">
    <location>
        <begin position="325"/>
        <end position="345"/>
    </location>
</feature>
<dbReference type="GO" id="GO:0016874">
    <property type="term" value="F:ligase activity"/>
    <property type="evidence" value="ECO:0007669"/>
    <property type="project" value="UniProtKB-KW"/>
</dbReference>
<proteinExistence type="predicted"/>
<evidence type="ECO:0000256" key="2">
    <source>
        <dbReference type="ARBA" id="ARBA00022692"/>
    </source>
</evidence>
<feature type="domain" description="O-antigen ligase-related" evidence="6">
    <location>
        <begin position="185"/>
        <end position="334"/>
    </location>
</feature>
<dbReference type="Proteomes" id="UP000287296">
    <property type="component" value="Unassembled WGS sequence"/>
</dbReference>
<feature type="transmembrane region" description="Helical" evidence="5">
    <location>
        <begin position="58"/>
        <end position="76"/>
    </location>
</feature>
<dbReference type="InterPro" id="IPR007016">
    <property type="entry name" value="O-antigen_ligase-rel_domated"/>
</dbReference>
<feature type="transmembrane region" description="Helical" evidence="5">
    <location>
        <begin position="151"/>
        <end position="171"/>
    </location>
</feature>
<feature type="transmembrane region" description="Helical" evidence="5">
    <location>
        <begin position="178"/>
        <end position="195"/>
    </location>
</feature>
<keyword evidence="2 5" id="KW-0812">Transmembrane</keyword>
<evidence type="ECO:0000313" key="7">
    <source>
        <dbReference type="EMBL" id="RST57688.1"/>
    </source>
</evidence>